<evidence type="ECO:0000259" key="1">
    <source>
        <dbReference type="Pfam" id="PF09937"/>
    </source>
</evidence>
<dbReference type="OrthoDB" id="237820at2"/>
<dbReference type="Pfam" id="PF09937">
    <property type="entry name" value="DUF2169"/>
    <property type="match status" value="1"/>
</dbReference>
<protein>
    <recommendedName>
        <fullName evidence="1">DUF2169 domain-containing protein</fullName>
    </recommendedName>
</protein>
<dbReference type="RefSeq" id="WP_133822027.1">
    <property type="nucleotide sequence ID" value="NZ_SNZH01000039.1"/>
</dbReference>
<evidence type="ECO:0000313" key="2">
    <source>
        <dbReference type="EMBL" id="TDR35149.1"/>
    </source>
</evidence>
<sequence>MTVVVNQSLYPVQGIEQRFYHGNRYHCISAKVALQWDGQGRLRSLPKQLPLLRNDVWHDQEDRSSLRCASELIPYKPATDVLVVGSVRPADGRPTTGWAGALLIGEREKRLRFFGPRYWRHSLLSGWRLSGSEPCSEVALLYENAYGGVSDVSKAHFDDGEFYPANPHGCGFVGRHRPDTAQVYRAAQIEAWDGAITRFGRDEPVGGFGPIPGYFPARAQHMGSWNAQDTAVIPLDMDMRYWNTAPPDQRSAEYLKCGDRISLVGLRPGPPLSLEIPPFEPALVCLFADRHREARRMHLDTVTIDLDQQHLVLRFQQIVAFNVALKQIEVRCAPCKPLSGEVANG</sequence>
<dbReference type="InterPro" id="IPR018683">
    <property type="entry name" value="DUF2169"/>
</dbReference>
<name>A0A4R6YFL0_9GAMM</name>
<dbReference type="EMBL" id="SNZH01000039">
    <property type="protein sequence ID" value="TDR35149.1"/>
    <property type="molecule type" value="Genomic_DNA"/>
</dbReference>
<gene>
    <name evidence="2" type="ORF">DFR29_1396</name>
</gene>
<keyword evidence="3" id="KW-1185">Reference proteome</keyword>
<comment type="caution">
    <text evidence="2">The sequence shown here is derived from an EMBL/GenBank/DDBJ whole genome shotgun (WGS) entry which is preliminary data.</text>
</comment>
<dbReference type="AlphaFoldDB" id="A0A4R6YFL0"/>
<dbReference type="Proteomes" id="UP000295293">
    <property type="component" value="Unassembled WGS sequence"/>
</dbReference>
<organism evidence="2 3">
    <name type="scientific">Tahibacter aquaticus</name>
    <dbReference type="NCBI Taxonomy" id="520092"/>
    <lineage>
        <taxon>Bacteria</taxon>
        <taxon>Pseudomonadati</taxon>
        <taxon>Pseudomonadota</taxon>
        <taxon>Gammaproteobacteria</taxon>
        <taxon>Lysobacterales</taxon>
        <taxon>Rhodanobacteraceae</taxon>
        <taxon>Tahibacter</taxon>
    </lineage>
</organism>
<proteinExistence type="predicted"/>
<feature type="domain" description="DUF2169" evidence="1">
    <location>
        <begin position="21"/>
        <end position="315"/>
    </location>
</feature>
<evidence type="ECO:0000313" key="3">
    <source>
        <dbReference type="Proteomes" id="UP000295293"/>
    </source>
</evidence>
<accession>A0A4R6YFL0</accession>
<reference evidence="2 3" key="1">
    <citation type="submission" date="2019-03" db="EMBL/GenBank/DDBJ databases">
        <title>Genomic Encyclopedia of Type Strains, Phase IV (KMG-IV): sequencing the most valuable type-strain genomes for metagenomic binning, comparative biology and taxonomic classification.</title>
        <authorList>
            <person name="Goeker M."/>
        </authorList>
    </citation>
    <scope>NUCLEOTIDE SEQUENCE [LARGE SCALE GENOMIC DNA]</scope>
    <source>
        <strain evidence="2 3">DSM 21667</strain>
    </source>
</reference>